<dbReference type="PANTHER" id="PTHR34700">
    <property type="entry name" value="POTASSIUM BINDING PROTEIN KBP"/>
    <property type="match status" value="1"/>
</dbReference>
<dbReference type="Proteomes" id="UP000177383">
    <property type="component" value="Unassembled WGS sequence"/>
</dbReference>
<keyword evidence="1" id="KW-1133">Transmembrane helix</keyword>
<dbReference type="STRING" id="1798375.A2773_07190"/>
<evidence type="ECO:0000256" key="1">
    <source>
        <dbReference type="SAM" id="Phobius"/>
    </source>
</evidence>
<proteinExistence type="predicted"/>
<dbReference type="CDD" id="cd00118">
    <property type="entry name" value="LysM"/>
    <property type="match status" value="1"/>
</dbReference>
<reference evidence="3 4" key="1">
    <citation type="journal article" date="2016" name="Nat. Commun.">
        <title>Thousands of microbial genomes shed light on interconnected biogeochemical processes in an aquifer system.</title>
        <authorList>
            <person name="Anantharaman K."/>
            <person name="Brown C.T."/>
            <person name="Hug L.A."/>
            <person name="Sharon I."/>
            <person name="Castelle C.J."/>
            <person name="Probst A.J."/>
            <person name="Thomas B.C."/>
            <person name="Singh A."/>
            <person name="Wilkins M.J."/>
            <person name="Karaoz U."/>
            <person name="Brodie E.L."/>
            <person name="Williams K.H."/>
            <person name="Hubbard S.S."/>
            <person name="Banfield J.F."/>
        </authorList>
    </citation>
    <scope>NUCLEOTIDE SEQUENCE [LARGE SCALE GENOMIC DNA]</scope>
</reference>
<dbReference type="Gene3D" id="3.10.350.10">
    <property type="entry name" value="LysM domain"/>
    <property type="match status" value="1"/>
</dbReference>
<accession>A0A1F5ZQ09</accession>
<evidence type="ECO:0000313" key="3">
    <source>
        <dbReference type="EMBL" id="OGG14549.1"/>
    </source>
</evidence>
<protein>
    <recommendedName>
        <fullName evidence="2">LysM domain-containing protein</fullName>
    </recommendedName>
</protein>
<dbReference type="InterPro" id="IPR018392">
    <property type="entry name" value="LysM"/>
</dbReference>
<keyword evidence="1" id="KW-0812">Transmembrane</keyword>
<dbReference type="Pfam" id="PF01476">
    <property type="entry name" value="LysM"/>
    <property type="match status" value="1"/>
</dbReference>
<evidence type="ECO:0000259" key="2">
    <source>
        <dbReference type="PROSITE" id="PS51782"/>
    </source>
</evidence>
<keyword evidence="1" id="KW-0472">Membrane</keyword>
<feature type="domain" description="LysM" evidence="2">
    <location>
        <begin position="72"/>
        <end position="122"/>
    </location>
</feature>
<dbReference type="SMART" id="SM00257">
    <property type="entry name" value="LysM"/>
    <property type="match status" value="1"/>
</dbReference>
<dbReference type="SUPFAM" id="SSF54106">
    <property type="entry name" value="LysM domain"/>
    <property type="match status" value="1"/>
</dbReference>
<dbReference type="EMBL" id="MFJE01000014">
    <property type="protein sequence ID" value="OGG14549.1"/>
    <property type="molecule type" value="Genomic_DNA"/>
</dbReference>
<dbReference type="AlphaFoldDB" id="A0A1F5ZQ09"/>
<sequence length="123" mass="13382">MKDYLKKLKFNLNEQTMSMVLGGVVVLLVGGLLFNYLKTAKNPSVNEQANVSSSATEAANLTGETKEIAVGTEYVVKAGDSLWKIAAEQTGSGYNWVKIYQLNKSLVGNNPNLIYPGQKLVLK</sequence>
<comment type="caution">
    <text evidence="3">The sequence shown here is derived from an EMBL/GenBank/DDBJ whole genome shotgun (WGS) entry which is preliminary data.</text>
</comment>
<dbReference type="InterPro" id="IPR052196">
    <property type="entry name" value="Bact_Kbp"/>
</dbReference>
<organism evidence="3 4">
    <name type="scientific">Candidatus Gottesmanbacteria bacterium RIFCSPHIGHO2_01_FULL_39_10</name>
    <dbReference type="NCBI Taxonomy" id="1798375"/>
    <lineage>
        <taxon>Bacteria</taxon>
        <taxon>Candidatus Gottesmaniibacteriota</taxon>
    </lineage>
</organism>
<dbReference type="PANTHER" id="PTHR34700:SF4">
    <property type="entry name" value="PHAGE-LIKE ELEMENT PBSX PROTEIN XKDP"/>
    <property type="match status" value="1"/>
</dbReference>
<feature type="transmembrane region" description="Helical" evidence="1">
    <location>
        <begin position="20"/>
        <end position="37"/>
    </location>
</feature>
<gene>
    <name evidence="3" type="ORF">A2773_07190</name>
</gene>
<dbReference type="PROSITE" id="PS51782">
    <property type="entry name" value="LYSM"/>
    <property type="match status" value="1"/>
</dbReference>
<evidence type="ECO:0000313" key="4">
    <source>
        <dbReference type="Proteomes" id="UP000177383"/>
    </source>
</evidence>
<dbReference type="InterPro" id="IPR036779">
    <property type="entry name" value="LysM_dom_sf"/>
</dbReference>
<name>A0A1F5ZQ09_9BACT</name>